<comment type="caution">
    <text evidence="1">The sequence shown here is derived from an EMBL/GenBank/DDBJ whole genome shotgun (WGS) entry which is preliminary data.</text>
</comment>
<protein>
    <submittedName>
        <fullName evidence="1">Polymorphic outer membrane protein</fullName>
    </submittedName>
</protein>
<proteinExistence type="predicted"/>
<dbReference type="EMBL" id="ASPP01002128">
    <property type="protein sequence ID" value="ETO34932.1"/>
    <property type="molecule type" value="Genomic_DNA"/>
</dbReference>
<feature type="non-terminal residue" evidence="1">
    <location>
        <position position="770"/>
    </location>
</feature>
<evidence type="ECO:0000313" key="1">
    <source>
        <dbReference type="EMBL" id="ETO34932.1"/>
    </source>
</evidence>
<keyword evidence="2" id="KW-1185">Reference proteome</keyword>
<accession>X6PBA9</accession>
<reference evidence="1 2" key="1">
    <citation type="journal article" date="2013" name="Curr. Biol.">
        <title>The Genome of the Foraminiferan Reticulomyxa filosa.</title>
        <authorList>
            <person name="Glockner G."/>
            <person name="Hulsmann N."/>
            <person name="Schleicher M."/>
            <person name="Noegel A.A."/>
            <person name="Eichinger L."/>
            <person name="Gallinger C."/>
            <person name="Pawlowski J."/>
            <person name="Sierra R."/>
            <person name="Euteneuer U."/>
            <person name="Pillet L."/>
            <person name="Moustafa A."/>
            <person name="Platzer M."/>
            <person name="Groth M."/>
            <person name="Szafranski K."/>
            <person name="Schliwa M."/>
        </authorList>
    </citation>
    <scope>NUCLEOTIDE SEQUENCE [LARGE SCALE GENOMIC DNA]</scope>
</reference>
<organism evidence="1 2">
    <name type="scientific">Reticulomyxa filosa</name>
    <dbReference type="NCBI Taxonomy" id="46433"/>
    <lineage>
        <taxon>Eukaryota</taxon>
        <taxon>Sar</taxon>
        <taxon>Rhizaria</taxon>
        <taxon>Retaria</taxon>
        <taxon>Foraminifera</taxon>
        <taxon>Monothalamids</taxon>
        <taxon>Reticulomyxidae</taxon>
        <taxon>Reticulomyxa</taxon>
    </lineage>
</organism>
<dbReference type="InterPro" id="IPR012334">
    <property type="entry name" value="Pectin_lyas_fold"/>
</dbReference>
<dbReference type="InterPro" id="IPR011050">
    <property type="entry name" value="Pectin_lyase_fold/virulence"/>
</dbReference>
<gene>
    <name evidence="1" type="ORF">RFI_02141</name>
</gene>
<dbReference type="SUPFAM" id="SSF51126">
    <property type="entry name" value="Pectin lyase-like"/>
    <property type="match status" value="1"/>
</dbReference>
<dbReference type="Gene3D" id="2.160.20.10">
    <property type="entry name" value="Single-stranded right-handed beta-helix, Pectin lyase-like"/>
    <property type="match status" value="1"/>
</dbReference>
<dbReference type="Proteomes" id="UP000023152">
    <property type="component" value="Unassembled WGS sequence"/>
</dbReference>
<dbReference type="AlphaFoldDB" id="X6PBA9"/>
<name>X6PBA9_RETFI</name>
<sequence length="770" mass="83861">MQWNSFDSLVTAHTSLLAVKDSTFKSNKVTNSTINLWDNQINFWLDNNVFDNSLWSASSQQSQSCVGVKIVSTASSSAQNSVDLVKITNNQWTNFKTSALCLSNTRPFLIESNTFETSDTYGNGIVRITSSSVGSLHQNTFNSITSSSTIHEGSSGVVLKNSGTSVQLLNNIFKNMHSTGSNGKGGAVYAIDNVYCTIIGGSFSNNLASEGASIFAQDSVQISDSSDYGSIYSQHSVNLTLVNITASQCTGAVNGGVVYSRASVLTIIESQFSNNTCNGGNGGGAIAINDVQMKLQSITFSYNKCKQSNCNGGSVYASNGSTISWNDITFFQSKSLNGGGGAFYFENVASFNLQQTISTDCMSSSEGGVGKIILQSVNTNANSIIQQWHDQGSADSGGQGYLLHVAATASELTQNLGQASLYIDGITFELQNPSQNSSLFSFADVSVVLNGLNYDRITANGGSLMRWQRSSNDNADRSHIISIQNCSFSRLNNWQMGLFVLENLSSNDKAYFRNIVLDHNQKTTIVTTDFVPGKASTQPKIIFRQVTWKNYVHSSSPLIDASIDSTKQSKCNATNTKLVVDISNNNIINITDTVWIQASCVDVQVKNNQISNILYPHGSFLINGQTWSNIHLSSNTFQNTNGTILYSFETSSATLSNIHINQHYNNFLRIQPKTTASKAKFARILLNQVNFISNDGPLIASVPTSTDSSKCNKNWVCPQTTNTYNTTGIMQWNNVHFKQNTINGNQNLIYLQYQRTLIKTSTWNDNYCGA</sequence>
<evidence type="ECO:0000313" key="2">
    <source>
        <dbReference type="Proteomes" id="UP000023152"/>
    </source>
</evidence>